<dbReference type="Proteomes" id="UP000537825">
    <property type="component" value="Unassembled WGS sequence"/>
</dbReference>
<dbReference type="InterPro" id="IPR011990">
    <property type="entry name" value="TPR-like_helical_dom_sf"/>
</dbReference>
<reference evidence="2 3" key="1">
    <citation type="submission" date="2020-01" db="EMBL/GenBank/DDBJ databases">
        <title>The draft genome sequence of Corallococcus exiguus DSM 14696.</title>
        <authorList>
            <person name="Zhang X."/>
            <person name="Zhu H."/>
        </authorList>
    </citation>
    <scope>NUCLEOTIDE SEQUENCE [LARGE SCALE GENOMIC DNA]</scope>
    <source>
        <strain evidence="2 3">DSM 14696</strain>
    </source>
</reference>
<feature type="domain" description="CHAT" evidence="1">
    <location>
        <begin position="667"/>
        <end position="809"/>
    </location>
</feature>
<sequence>MTPQEMKAVARDMEYDAEMASTAAGRKAQKVLQDARDQELSGNLESALSLRREALSYFSDDDDGAAASSARHDLAHSLTLGAALTDWSAINSAIGLLRRALSSPSRQASFMRRAQSENSLAVCLRTLARLLPDEDAIPILKEIEQLYRSVISHTARCGRVGSRLLAEAHLNLGNLLSEAGSTNKAVLEYEHAISGAYKAMRDKNGPMQHVIARARLGTAEALVARGRKNDLPAAETHAREAVKEPEPGREDIGWILLAEISMSGTAPERLALAREHLRKVRPTRLESAPWRIRHAKALRRAGAPDEALGVLKDWIDRSIEARAQTIADFAADVAAMEYKSAAALGARILAQDKADGVGAFLHLENASGMRFAENLSAYAWRPRDPLATKLSHELKLHTHRAAVYDGCARSLERMALTAQREILRDTLKRSRELPHEEQSGFPDKEHWVRTLSAALAAQVPLHYLQAEVEAHGERSIRLKSALLRHDPHYAQVHRVLAREVEREDLEAILRSAPEQVLIRFSLELGDLLAVAVRMDEEQLVARSVSLQVKPELRRLLRAVSRGRKKVEFDRVSQLLAQLDLGPILPAGRRRRAVLLPSHSAAALPLAALGPEGNRLMDRFDSLVWLAGLLPLRIRPAACPPRSGHGVFDPRSTGFSDIALSQSLAGERRFVGHEAQANALVQTVAQAETICIYTHGKHETGEMPSLQLWNEEWLDTSVLMGHVVGLERMEIWACQTGTNRATDSLTPPADEAFGLDFLFLLAGARTCVGTLWPVPDLVTAAIVRRYRNGLAEGRDPAVALLEAQRWWSRDGVELLVEQLRHKPQAQAIKDFAGLLGLDLGPEGIDSTFDLLGTTTSVDSGGEGIRRVFGCPVSWAAIRFVGLPEWKPEEPWSDHSERPLTDSEQAVITSCLSLEPIVRPDSYREQQEPMLAQAAMLNLGDVPSGEQAIRVSRLLRDSLQGAFRNNVLQALAWLHEVLAAPGVGTADRIRLSVEAAHLWLEVAIQELRLPPIPHQVALARAELLLADVQRLGGETNADGLAASARLRLLRTAYTAERVDEAFRDALALLMPALDGLHPVSFEALRVVTVAVELLPRGEGIPASWRDEVLRHAQAIGSWKECPREMVPAWHRLRVALHPWEPGTKAAEVARLPLTPRERVEVTLHALRNEASRSNPSSVPSAVLLTQALGGMEASLWGTSGDKRHALVVTVGTLGVAYRMLLKFYLSSHEVNRPGSEVHLLACLHSASDLRLAFLGRMAWLSTGPSEQWTRTMRRLHEYIRRRQALSAALSNAVLLANPASIQKRVRPHPLDPHSLTRQAMKTSPRGSSGLTAWCLELLISQWQEQVRPACTAAFEAIRTLSLLEEGANRMWDEILESDATRRLLSGAQAFRGLPAALDPGLDLESNERRLGSLEKGFGLLGLTLTPDDTLLIIAWWNDGGGPRGRTLRLPAEAVRAALGDLLGTSSEDTTSRRGVSGGRRDAWRRLEDALAPALAALLDEAQSGQRLRWRVFAPGALRALPLLGIRLGRGELLAEQVEGLFHVPSEGFGRLGAPQPSGEDFTACLLAPAGTTTCFGEAALTTLHGGKPPEQFIQAPRNPASSAFELDALQAHASRISALRIYGVGRPESINDATAMFRLAEGRSLVEGNLVDLLMPHCRVVELWASTAGRADRERLLFDHEDRIPGLAASFLAAGAAAVIDLAWPVHDVIKALVCEQYGWWSQRSGHGSEMLAQALEAVAGMLRVLRSRAGLKTAHDVLVALDDLRRTQVQEVLKRPVAITPFAGHSNVPEIADSSGAELLDELGQGVHLGAFRWWGA</sequence>
<dbReference type="SUPFAM" id="SSF48452">
    <property type="entry name" value="TPR-like"/>
    <property type="match status" value="1"/>
</dbReference>
<proteinExistence type="predicted"/>
<evidence type="ECO:0000259" key="1">
    <source>
        <dbReference type="Pfam" id="PF12770"/>
    </source>
</evidence>
<keyword evidence="3" id="KW-1185">Reference proteome</keyword>
<dbReference type="RefSeq" id="WP_161662760.1">
    <property type="nucleotide sequence ID" value="NZ_CBCSLE010000056.1"/>
</dbReference>
<protein>
    <submittedName>
        <fullName evidence="2">CHAT domain-containing protein</fullName>
    </submittedName>
</protein>
<evidence type="ECO:0000313" key="3">
    <source>
        <dbReference type="Proteomes" id="UP000537825"/>
    </source>
</evidence>
<dbReference type="Pfam" id="PF12770">
    <property type="entry name" value="CHAT"/>
    <property type="match status" value="1"/>
</dbReference>
<accession>A0A7X5BQU2</accession>
<organism evidence="2 3">
    <name type="scientific">Corallococcus exiguus</name>
    <dbReference type="NCBI Taxonomy" id="83462"/>
    <lineage>
        <taxon>Bacteria</taxon>
        <taxon>Pseudomonadati</taxon>
        <taxon>Myxococcota</taxon>
        <taxon>Myxococcia</taxon>
        <taxon>Myxococcales</taxon>
        <taxon>Cystobacterineae</taxon>
        <taxon>Myxococcaceae</taxon>
        <taxon>Corallococcus</taxon>
    </lineage>
</organism>
<evidence type="ECO:0000313" key="2">
    <source>
        <dbReference type="EMBL" id="NBC40260.1"/>
    </source>
</evidence>
<gene>
    <name evidence="2" type="ORF">GTZ93_10525</name>
</gene>
<dbReference type="Gene3D" id="1.25.40.10">
    <property type="entry name" value="Tetratricopeptide repeat domain"/>
    <property type="match status" value="1"/>
</dbReference>
<name>A0A7X5BQU2_9BACT</name>
<dbReference type="EMBL" id="JAAAPK010000002">
    <property type="protein sequence ID" value="NBC40260.1"/>
    <property type="molecule type" value="Genomic_DNA"/>
</dbReference>
<comment type="caution">
    <text evidence="2">The sequence shown here is derived from an EMBL/GenBank/DDBJ whole genome shotgun (WGS) entry which is preliminary data.</text>
</comment>
<dbReference type="InterPro" id="IPR024983">
    <property type="entry name" value="CHAT_dom"/>
</dbReference>